<dbReference type="Proteomes" id="UP000324222">
    <property type="component" value="Unassembled WGS sequence"/>
</dbReference>
<evidence type="ECO:0000256" key="1">
    <source>
        <dbReference type="SAM" id="SignalP"/>
    </source>
</evidence>
<comment type="caution">
    <text evidence="2">The sequence shown here is derived from an EMBL/GenBank/DDBJ whole genome shotgun (WGS) entry which is preliminary data.</text>
</comment>
<feature type="signal peptide" evidence="1">
    <location>
        <begin position="1"/>
        <end position="18"/>
    </location>
</feature>
<gene>
    <name evidence="2" type="ORF">E2C01_037433</name>
</gene>
<dbReference type="AlphaFoldDB" id="A0A5B7FBE6"/>
<dbReference type="EMBL" id="VSRR010005989">
    <property type="protein sequence ID" value="MPC43782.1"/>
    <property type="molecule type" value="Genomic_DNA"/>
</dbReference>
<name>A0A5B7FBE6_PORTR</name>
<proteinExistence type="predicted"/>
<evidence type="ECO:0008006" key="4">
    <source>
        <dbReference type="Google" id="ProtNLM"/>
    </source>
</evidence>
<organism evidence="2 3">
    <name type="scientific">Portunus trituberculatus</name>
    <name type="common">Swimming crab</name>
    <name type="synonym">Neptunus trituberculatus</name>
    <dbReference type="NCBI Taxonomy" id="210409"/>
    <lineage>
        <taxon>Eukaryota</taxon>
        <taxon>Metazoa</taxon>
        <taxon>Ecdysozoa</taxon>
        <taxon>Arthropoda</taxon>
        <taxon>Crustacea</taxon>
        <taxon>Multicrustacea</taxon>
        <taxon>Malacostraca</taxon>
        <taxon>Eumalacostraca</taxon>
        <taxon>Eucarida</taxon>
        <taxon>Decapoda</taxon>
        <taxon>Pleocyemata</taxon>
        <taxon>Brachyura</taxon>
        <taxon>Eubrachyura</taxon>
        <taxon>Portunoidea</taxon>
        <taxon>Portunidae</taxon>
        <taxon>Portuninae</taxon>
        <taxon>Portunus</taxon>
    </lineage>
</organism>
<accession>A0A5B7FBE6</accession>
<evidence type="ECO:0000313" key="3">
    <source>
        <dbReference type="Proteomes" id="UP000324222"/>
    </source>
</evidence>
<feature type="chain" id="PRO_5022942097" description="Secreted protein" evidence="1">
    <location>
        <begin position="19"/>
        <end position="75"/>
    </location>
</feature>
<evidence type="ECO:0000313" key="2">
    <source>
        <dbReference type="EMBL" id="MPC43782.1"/>
    </source>
</evidence>
<sequence>MVMVVVVVVVVSGMVVQGGVSQAGPASLRRPSSLCRIPLLRLHLLLPPTSLASHSFALLSLPHLLLPRACNVFTS</sequence>
<keyword evidence="3" id="KW-1185">Reference proteome</keyword>
<reference evidence="2 3" key="1">
    <citation type="submission" date="2019-05" db="EMBL/GenBank/DDBJ databases">
        <title>Another draft genome of Portunus trituberculatus and its Hox gene families provides insights of decapod evolution.</title>
        <authorList>
            <person name="Jeong J.-H."/>
            <person name="Song I."/>
            <person name="Kim S."/>
            <person name="Choi T."/>
            <person name="Kim D."/>
            <person name="Ryu S."/>
            <person name="Kim W."/>
        </authorList>
    </citation>
    <scope>NUCLEOTIDE SEQUENCE [LARGE SCALE GENOMIC DNA]</scope>
    <source>
        <tissue evidence="2">Muscle</tissue>
    </source>
</reference>
<keyword evidence="1" id="KW-0732">Signal</keyword>
<protein>
    <recommendedName>
        <fullName evidence="4">Secreted protein</fullName>
    </recommendedName>
</protein>